<dbReference type="GO" id="GO:0008171">
    <property type="term" value="F:O-methyltransferase activity"/>
    <property type="evidence" value="ECO:0007669"/>
    <property type="project" value="InterPro"/>
</dbReference>
<dbReference type="GO" id="GO:0032259">
    <property type="term" value="P:methylation"/>
    <property type="evidence" value="ECO:0007669"/>
    <property type="project" value="UniProtKB-KW"/>
</dbReference>
<dbReference type="InterPro" id="IPR050362">
    <property type="entry name" value="Cation-dep_OMT"/>
</dbReference>
<keyword evidence="3" id="KW-0949">S-adenosyl-L-methionine</keyword>
<dbReference type="RefSeq" id="WP_191757766.1">
    <property type="nucleotide sequence ID" value="NZ_VJXY01000010.1"/>
</dbReference>
<protein>
    <submittedName>
        <fullName evidence="4">O-methyltransferase</fullName>
    </submittedName>
</protein>
<evidence type="ECO:0000256" key="3">
    <source>
        <dbReference type="ARBA" id="ARBA00022691"/>
    </source>
</evidence>
<dbReference type="Proteomes" id="UP001165986">
    <property type="component" value="Unassembled WGS sequence"/>
</dbReference>
<dbReference type="SUPFAM" id="SSF53335">
    <property type="entry name" value="S-adenosyl-L-methionine-dependent methyltransferases"/>
    <property type="match status" value="1"/>
</dbReference>
<dbReference type="PANTHER" id="PTHR10509">
    <property type="entry name" value="O-METHYLTRANSFERASE-RELATED"/>
    <property type="match status" value="1"/>
</dbReference>
<keyword evidence="5" id="KW-1185">Reference proteome</keyword>
<dbReference type="PROSITE" id="PS51682">
    <property type="entry name" value="SAM_OMT_I"/>
    <property type="match status" value="1"/>
</dbReference>
<accession>A0AA40VR82</accession>
<dbReference type="Gene3D" id="3.40.50.150">
    <property type="entry name" value="Vaccinia Virus protein VP39"/>
    <property type="match status" value="1"/>
</dbReference>
<proteinExistence type="predicted"/>
<dbReference type="EMBL" id="VJXY01000010">
    <property type="protein sequence ID" value="MBD6616532.1"/>
    <property type="molecule type" value="Genomic_DNA"/>
</dbReference>
<evidence type="ECO:0000256" key="2">
    <source>
        <dbReference type="ARBA" id="ARBA00022679"/>
    </source>
</evidence>
<dbReference type="Pfam" id="PF01596">
    <property type="entry name" value="Methyltransf_3"/>
    <property type="match status" value="1"/>
</dbReference>
<sequence>MTQELWTEVDRYITDLLVPPDPVLDAALQASDAAGLPPHNVSPNQGKLLMLLALIHKAHNILEIGTLGGYSTIWLARALPANGRLITLESNSKHAEVAYENIARAGLAHLVDVRVGQAIDTLPQLVTEGYNPFDLIFIDADKPSNPEYFAWALKLSRRGSLIIADNVVRNGSVIEANSDDPSVQGVRRFNELLASEARVSATAIQTVGNKGYDGFAIAVVTGDRLP</sequence>
<organism evidence="4 5">
    <name type="scientific">Komarekiella delphini-convector SJRDD-AB1</name>
    <dbReference type="NCBI Taxonomy" id="2593771"/>
    <lineage>
        <taxon>Bacteria</taxon>
        <taxon>Bacillati</taxon>
        <taxon>Cyanobacteriota</taxon>
        <taxon>Cyanophyceae</taxon>
        <taxon>Nostocales</taxon>
        <taxon>Nostocaceae</taxon>
        <taxon>Komarekiella</taxon>
        <taxon>Komarekiella delphini-convector</taxon>
    </lineage>
</organism>
<evidence type="ECO:0000313" key="4">
    <source>
        <dbReference type="EMBL" id="MBD6616532.1"/>
    </source>
</evidence>
<evidence type="ECO:0000256" key="1">
    <source>
        <dbReference type="ARBA" id="ARBA00022603"/>
    </source>
</evidence>
<evidence type="ECO:0000313" key="5">
    <source>
        <dbReference type="Proteomes" id="UP001165986"/>
    </source>
</evidence>
<keyword evidence="1" id="KW-0489">Methyltransferase</keyword>
<reference evidence="4" key="1">
    <citation type="submission" date="2019-07" db="EMBL/GenBank/DDBJ databases">
        <title>Toxilogical consequences of a new and cryptic species of cyanobacteria (Komarekiella delphini-convector) recovered from the epidermis of a bottlenose dolphin and 1500 ft. in the air.</title>
        <authorList>
            <person name="Brown A.O."/>
            <person name="Dvorak P."/>
            <person name="Villanueva C.D."/>
            <person name="Foss A.J."/>
            <person name="Garvey A.D."/>
            <person name="Gibson Q.A."/>
            <person name="Johansen J.R."/>
            <person name="Casamatta D.A."/>
        </authorList>
    </citation>
    <scope>NUCLEOTIDE SEQUENCE</scope>
    <source>
        <strain evidence="4">SJRDD-AB1</strain>
    </source>
</reference>
<dbReference type="PANTHER" id="PTHR10509:SF14">
    <property type="entry name" value="CAFFEOYL-COA O-METHYLTRANSFERASE 3-RELATED"/>
    <property type="match status" value="1"/>
</dbReference>
<name>A0AA40VR82_9NOST</name>
<gene>
    <name evidence="4" type="ORF">FNW02_11950</name>
</gene>
<dbReference type="AlphaFoldDB" id="A0AA40VR82"/>
<comment type="caution">
    <text evidence="4">The sequence shown here is derived from an EMBL/GenBank/DDBJ whole genome shotgun (WGS) entry which is preliminary data.</text>
</comment>
<dbReference type="InterPro" id="IPR002935">
    <property type="entry name" value="SAM_O-MeTrfase"/>
</dbReference>
<keyword evidence="2" id="KW-0808">Transferase</keyword>
<dbReference type="InterPro" id="IPR029063">
    <property type="entry name" value="SAM-dependent_MTases_sf"/>
</dbReference>
<dbReference type="GO" id="GO:0008757">
    <property type="term" value="F:S-adenosylmethionine-dependent methyltransferase activity"/>
    <property type="evidence" value="ECO:0007669"/>
    <property type="project" value="TreeGrafter"/>
</dbReference>